<keyword evidence="3" id="KW-1185">Reference proteome</keyword>
<reference evidence="2" key="1">
    <citation type="thesis" date="2020" institute="ProQuest LLC" country="789 East Eisenhower Parkway, Ann Arbor, MI, USA">
        <title>Comparative Genomics and Chromosome Evolution.</title>
        <authorList>
            <person name="Mudd A.B."/>
        </authorList>
    </citation>
    <scope>NUCLEOTIDE SEQUENCE</scope>
    <source>
        <strain evidence="2">HN-11 Male</strain>
        <tissue evidence="2">Kidney and liver</tissue>
    </source>
</reference>
<name>A0A8J6B7G8_ELECQ</name>
<gene>
    <name evidence="2" type="ORF">GDO78_023226</name>
</gene>
<evidence type="ECO:0008006" key="4">
    <source>
        <dbReference type="Google" id="ProtNLM"/>
    </source>
</evidence>
<organism evidence="2 3">
    <name type="scientific">Eleutherodactylus coqui</name>
    <name type="common">Puerto Rican coqui</name>
    <dbReference type="NCBI Taxonomy" id="57060"/>
    <lineage>
        <taxon>Eukaryota</taxon>
        <taxon>Metazoa</taxon>
        <taxon>Chordata</taxon>
        <taxon>Craniata</taxon>
        <taxon>Vertebrata</taxon>
        <taxon>Euteleostomi</taxon>
        <taxon>Amphibia</taxon>
        <taxon>Batrachia</taxon>
        <taxon>Anura</taxon>
        <taxon>Neobatrachia</taxon>
        <taxon>Hyloidea</taxon>
        <taxon>Eleutherodactylidae</taxon>
        <taxon>Eleutherodactylinae</taxon>
        <taxon>Eleutherodactylus</taxon>
        <taxon>Eleutherodactylus</taxon>
    </lineage>
</organism>
<comment type="caution">
    <text evidence="2">The sequence shown here is derived from an EMBL/GenBank/DDBJ whole genome shotgun (WGS) entry which is preliminary data.</text>
</comment>
<dbReference type="AlphaFoldDB" id="A0A8J6B7G8"/>
<dbReference type="EMBL" id="WNTK01009709">
    <property type="protein sequence ID" value="KAG9462741.1"/>
    <property type="molecule type" value="Genomic_DNA"/>
</dbReference>
<feature type="signal peptide" evidence="1">
    <location>
        <begin position="1"/>
        <end position="24"/>
    </location>
</feature>
<evidence type="ECO:0000313" key="2">
    <source>
        <dbReference type="EMBL" id="KAG9462741.1"/>
    </source>
</evidence>
<sequence>MKASSHSACWLCSLILGSTLICNPFIPGSWQVRGGTLFGFPISCRFQSPTTSGLFSIGSLDIHLAIVFPPAFRLTTKTVHCVLQAIGDVKTTVTRKAVLLGNKSLARLFTE</sequence>
<evidence type="ECO:0000256" key="1">
    <source>
        <dbReference type="SAM" id="SignalP"/>
    </source>
</evidence>
<keyword evidence="1" id="KW-0732">Signal</keyword>
<feature type="chain" id="PRO_5035255617" description="Secreted protein" evidence="1">
    <location>
        <begin position="25"/>
        <end position="111"/>
    </location>
</feature>
<evidence type="ECO:0000313" key="3">
    <source>
        <dbReference type="Proteomes" id="UP000770717"/>
    </source>
</evidence>
<proteinExistence type="predicted"/>
<protein>
    <recommendedName>
        <fullName evidence="4">Secreted protein</fullName>
    </recommendedName>
</protein>
<dbReference type="Proteomes" id="UP000770717">
    <property type="component" value="Unassembled WGS sequence"/>
</dbReference>
<accession>A0A8J6B7G8</accession>